<feature type="compositionally biased region" description="Basic and acidic residues" evidence="1">
    <location>
        <begin position="65"/>
        <end position="75"/>
    </location>
</feature>
<dbReference type="EMBL" id="JAACXV010000038">
    <property type="protein sequence ID" value="KAF7286076.1"/>
    <property type="molecule type" value="Genomic_DNA"/>
</dbReference>
<keyword evidence="3" id="KW-1185">Reference proteome</keyword>
<feature type="region of interest" description="Disordered" evidence="1">
    <location>
        <begin position="50"/>
        <end position="75"/>
    </location>
</feature>
<evidence type="ECO:0000313" key="2">
    <source>
        <dbReference type="EMBL" id="KAF7286076.1"/>
    </source>
</evidence>
<evidence type="ECO:0000313" key="3">
    <source>
        <dbReference type="Proteomes" id="UP000625711"/>
    </source>
</evidence>
<organism evidence="2 3">
    <name type="scientific">Rhynchophorus ferrugineus</name>
    <name type="common">Red palm weevil</name>
    <name type="synonym">Curculio ferrugineus</name>
    <dbReference type="NCBI Taxonomy" id="354439"/>
    <lineage>
        <taxon>Eukaryota</taxon>
        <taxon>Metazoa</taxon>
        <taxon>Ecdysozoa</taxon>
        <taxon>Arthropoda</taxon>
        <taxon>Hexapoda</taxon>
        <taxon>Insecta</taxon>
        <taxon>Pterygota</taxon>
        <taxon>Neoptera</taxon>
        <taxon>Endopterygota</taxon>
        <taxon>Coleoptera</taxon>
        <taxon>Polyphaga</taxon>
        <taxon>Cucujiformia</taxon>
        <taxon>Curculionidae</taxon>
        <taxon>Dryophthorinae</taxon>
        <taxon>Rhynchophorus</taxon>
    </lineage>
</organism>
<dbReference type="AlphaFoldDB" id="A0A834MK28"/>
<accession>A0A834MK28</accession>
<name>A0A834MK28_RHYFE</name>
<gene>
    <name evidence="2" type="ORF">GWI33_008026</name>
</gene>
<dbReference type="Proteomes" id="UP000625711">
    <property type="component" value="Unassembled WGS sequence"/>
</dbReference>
<reference evidence="2" key="1">
    <citation type="submission" date="2020-08" db="EMBL/GenBank/DDBJ databases">
        <title>Genome sequencing and assembly of the red palm weevil Rhynchophorus ferrugineus.</title>
        <authorList>
            <person name="Dias G.B."/>
            <person name="Bergman C.M."/>
            <person name="Manee M."/>
        </authorList>
    </citation>
    <scope>NUCLEOTIDE SEQUENCE</scope>
    <source>
        <strain evidence="2">AA-2017</strain>
        <tissue evidence="2">Whole larva</tissue>
    </source>
</reference>
<evidence type="ECO:0000256" key="1">
    <source>
        <dbReference type="SAM" id="MobiDB-lite"/>
    </source>
</evidence>
<sequence>MKYFYVWGRNMPPGRSPATKANIQEAMRHYGGLSFLEEIFDVASLRYESRHEQMPPLRSRNSNRSAEKGNTKMCA</sequence>
<proteinExistence type="predicted"/>
<protein>
    <submittedName>
        <fullName evidence="2">Uncharacterized protein</fullName>
    </submittedName>
</protein>
<comment type="caution">
    <text evidence="2">The sequence shown here is derived from an EMBL/GenBank/DDBJ whole genome shotgun (WGS) entry which is preliminary data.</text>
</comment>